<protein>
    <submittedName>
        <fullName evidence="2">Uncharacterized protein</fullName>
    </submittedName>
</protein>
<dbReference type="Proteomes" id="UP000285324">
    <property type="component" value="Unassembled WGS sequence"/>
</dbReference>
<keyword evidence="1" id="KW-0472">Membrane</keyword>
<dbReference type="AlphaFoldDB" id="A0A424WH94"/>
<proteinExistence type="predicted"/>
<dbReference type="EMBL" id="QVXO01000006">
    <property type="protein sequence ID" value="RPJ92644.1"/>
    <property type="molecule type" value="Genomic_DNA"/>
</dbReference>
<comment type="caution">
    <text evidence="2">The sequence shown here is derived from an EMBL/GenBank/DDBJ whole genome shotgun (WGS) entry which is preliminary data.</text>
</comment>
<feature type="transmembrane region" description="Helical" evidence="1">
    <location>
        <begin position="187"/>
        <end position="212"/>
    </location>
</feature>
<feature type="transmembrane region" description="Helical" evidence="1">
    <location>
        <begin position="28"/>
        <end position="50"/>
    </location>
</feature>
<sequence length="257" mass="27088">MSNKLGARHFVAATADAIRQRGRAMLAAAPWSLALFILSLPFALLISNLFPYGNGLFMALALINLIALARMTGAWHRVVKPGGLTGVGAHRGNAAQARHLALLGALVITATAMARATGDLPYVIYMVLAGSNDAVFWSALCAALALIWVPTLYALAMYGLSLPRVAVTGKYGFQAARTAMPYKPWPLMLALLMLIAAAGHAGYILGMLAYGYPDVGLARAAISALLCVPLVFVVAAMYAVAYRDSCEPAARTPSSRP</sequence>
<feature type="transmembrane region" description="Helical" evidence="1">
    <location>
        <begin position="134"/>
        <end position="155"/>
    </location>
</feature>
<feature type="transmembrane region" description="Helical" evidence="1">
    <location>
        <begin position="56"/>
        <end position="76"/>
    </location>
</feature>
<reference evidence="2 3" key="1">
    <citation type="submission" date="2018-08" db="EMBL/GenBank/DDBJ databases">
        <title>Achromobacter xylosoxidans Genome sequencing and assembly.</title>
        <authorList>
            <person name="Wang R."/>
            <person name="Rensing C."/>
            <person name="Li Y."/>
        </authorList>
    </citation>
    <scope>NUCLEOTIDE SEQUENCE [LARGE SCALE GENOMIC DNA]</scope>
    <source>
        <strain evidence="2 3">GD003A</strain>
    </source>
</reference>
<dbReference type="RefSeq" id="WP_118931927.1">
    <property type="nucleotide sequence ID" value="NZ_CP061008.1"/>
</dbReference>
<evidence type="ECO:0000256" key="1">
    <source>
        <dbReference type="SAM" id="Phobius"/>
    </source>
</evidence>
<name>A0A424WH94_ALCXX</name>
<gene>
    <name evidence="2" type="ORF">DY367_05830</name>
</gene>
<evidence type="ECO:0000313" key="2">
    <source>
        <dbReference type="EMBL" id="RPJ92644.1"/>
    </source>
</evidence>
<accession>A0A424WH94</accession>
<feature type="transmembrane region" description="Helical" evidence="1">
    <location>
        <begin position="218"/>
        <end position="241"/>
    </location>
</feature>
<keyword evidence="1" id="KW-0812">Transmembrane</keyword>
<dbReference type="OrthoDB" id="8666708at2"/>
<organism evidence="2 3">
    <name type="scientific">Alcaligenes xylosoxydans xylosoxydans</name>
    <name type="common">Achromobacter xylosoxidans</name>
    <dbReference type="NCBI Taxonomy" id="85698"/>
    <lineage>
        <taxon>Bacteria</taxon>
        <taxon>Pseudomonadati</taxon>
        <taxon>Pseudomonadota</taxon>
        <taxon>Betaproteobacteria</taxon>
        <taxon>Burkholderiales</taxon>
        <taxon>Alcaligenaceae</taxon>
        <taxon>Achromobacter</taxon>
    </lineage>
</organism>
<feature type="transmembrane region" description="Helical" evidence="1">
    <location>
        <begin position="97"/>
        <end position="114"/>
    </location>
</feature>
<evidence type="ECO:0000313" key="3">
    <source>
        <dbReference type="Proteomes" id="UP000285324"/>
    </source>
</evidence>
<keyword evidence="1" id="KW-1133">Transmembrane helix</keyword>